<dbReference type="EMBL" id="LN877951">
    <property type="protein sequence ID" value="CUV06082.1"/>
    <property type="molecule type" value="Genomic_DNA"/>
</dbReference>
<protein>
    <submittedName>
        <fullName evidence="2">Uncharacterized protein</fullName>
    </submittedName>
</protein>
<sequence length="188" mass="21496">MISGIITGRSKVISLFIQCMLLVKVTSVKDANNFLNVLNENSRGDFENIFELVNACNDELSSLLLEVVFTKGDNENDFIGLRSNVHSNVESIESISKEKFGFLNLGLKKIKDYNEIKDILKLITEKDYPIPFEEICSQKSFENCSIEEIEKTISFLEDEKWIIKTKEGIIEGPRAYVELLINEQFNTK</sequence>
<dbReference type="Proteomes" id="UP000199752">
    <property type="component" value="Chromosome 5"/>
</dbReference>
<evidence type="ECO:0000256" key="1">
    <source>
        <dbReference type="SAM" id="SignalP"/>
    </source>
</evidence>
<accession>A0A0S4TEY6</accession>
<feature type="chain" id="PRO_5006627656" evidence="1">
    <location>
        <begin position="28"/>
        <end position="188"/>
    </location>
</feature>
<reference evidence="2" key="1">
    <citation type="submission" date="2015-08" db="EMBL/GenBank/DDBJ databases">
        <authorList>
            <person name="Babu N.S."/>
            <person name="Beckwith C.J."/>
            <person name="Beseler K.G."/>
            <person name="Brison A."/>
            <person name="Carone J.V."/>
            <person name="Caskin T.P."/>
            <person name="Diamond M."/>
            <person name="Durham M.E."/>
            <person name="Foxe J.M."/>
            <person name="Go M."/>
            <person name="Henderson B.A."/>
            <person name="Jones I.B."/>
            <person name="McGettigan J.A."/>
            <person name="Micheletti S.J."/>
            <person name="Nasrallah M.E."/>
            <person name="Ortiz D."/>
            <person name="Piller C.R."/>
            <person name="Privatt S.R."/>
            <person name="Schneider S.L."/>
            <person name="Sharp S."/>
            <person name="Smith T.C."/>
            <person name="Stanton J.D."/>
            <person name="Ullery H.E."/>
            <person name="Wilson R.J."/>
            <person name="Serrano M.G."/>
            <person name="Buck G."/>
            <person name="Lee V."/>
            <person name="Wang Y."/>
            <person name="Carvalho R."/>
            <person name="Voegtly L."/>
            <person name="Shi R."/>
            <person name="Duckworth R."/>
            <person name="Johnson A."/>
            <person name="Loviza R."/>
            <person name="Walstead R."/>
            <person name="Shah Z."/>
            <person name="Kiflezghi M."/>
            <person name="Wade K."/>
            <person name="Ball S.L."/>
            <person name="Bradley K.W."/>
            <person name="Asai D.J."/>
            <person name="Bowman C.A."/>
            <person name="Russell D.A."/>
            <person name="Pope W.H."/>
            <person name="Jacobs-Sera D."/>
            <person name="Hendrix R.W."/>
            <person name="Hatfull G.F."/>
        </authorList>
    </citation>
    <scope>NUCLEOTIDE SEQUENCE [LARGE SCALE GENOMIC DNA]</scope>
</reference>
<name>A0A0S4TEY6_CRYHO</name>
<proteinExistence type="predicted"/>
<dbReference type="AlphaFoldDB" id="A0A0S4TEY6"/>
<evidence type="ECO:0000313" key="2">
    <source>
        <dbReference type="EMBL" id="CUV06082.1"/>
    </source>
</evidence>
<dbReference type="VEuPathDB" id="CryptoDB:ChTU502y2012_385g0140"/>
<gene>
    <name evidence="2" type="ORF">CHUDEA5_new_02</name>
</gene>
<organism evidence="2">
    <name type="scientific">Cryptosporidium hominis</name>
    <dbReference type="NCBI Taxonomy" id="237895"/>
    <lineage>
        <taxon>Eukaryota</taxon>
        <taxon>Sar</taxon>
        <taxon>Alveolata</taxon>
        <taxon>Apicomplexa</taxon>
        <taxon>Conoidasida</taxon>
        <taxon>Coccidia</taxon>
        <taxon>Eucoccidiorida</taxon>
        <taxon>Eimeriorina</taxon>
        <taxon>Cryptosporidiidae</taxon>
        <taxon>Cryptosporidium</taxon>
    </lineage>
</organism>
<keyword evidence="1" id="KW-0732">Signal</keyword>
<feature type="signal peptide" evidence="1">
    <location>
        <begin position="1"/>
        <end position="27"/>
    </location>
</feature>
<dbReference type="VEuPathDB" id="CryptoDB:GY17_00002975"/>
<dbReference type="VEuPathDB" id="CryptoDB:CHUDEA5_new_02"/>